<accession>A0ACC1XSC6</accession>
<reference evidence="1 2" key="1">
    <citation type="journal article" date="2023" name="Science">
        <title>Complex scaffold remodeling in plant triterpene biosynthesis.</title>
        <authorList>
            <person name="De La Pena R."/>
            <person name="Hodgson H."/>
            <person name="Liu J.C."/>
            <person name="Stephenson M.J."/>
            <person name="Martin A.C."/>
            <person name="Owen C."/>
            <person name="Harkess A."/>
            <person name="Leebens-Mack J."/>
            <person name="Jimenez L.E."/>
            <person name="Osbourn A."/>
            <person name="Sattely E.S."/>
        </authorList>
    </citation>
    <scope>NUCLEOTIDE SEQUENCE [LARGE SCALE GENOMIC DNA]</scope>
    <source>
        <strain evidence="2">cv. JPN11</strain>
        <tissue evidence="1">Leaf</tissue>
    </source>
</reference>
<dbReference type="Proteomes" id="UP001164539">
    <property type="component" value="Chromosome 8"/>
</dbReference>
<evidence type="ECO:0000313" key="2">
    <source>
        <dbReference type="Proteomes" id="UP001164539"/>
    </source>
</evidence>
<sequence length="740" mass="80500">MGLGLLASRAMRPLRNSHSSVFLRTIVSKPELQSAESSAAAQAPPEPDLPPRTPVGGARIHFPNPEDAIEVFVDGYPVKIPKGMTVLQACEVAGVDIPRFCYHSRLSIAGNCRMCLVEVEKSPKPVASCAMPALPGMKIKTDTPVAKKAREGVMEFLLMNHPLDCPICDQGGECDLQDQSMAFGSDRGRFTEMKRSVVDKNLGPLVKTVMTRCIQCTRCVRFATEVAGVQDLGMLGRGSGEEIGTYVEKLMTSELSGNVIDICPVGALTSKPFAFKARNWELKGTETIDVTDAVGSNIRIDSRGPEVMRIVPRLNEDINEEWISDKTRFCYDGLKRQRLNDPMIRDADGRFKAVTWRDALAVVAEVALQAKPEEIVGIAGRLSDAESMMALKDLLNRMGSNNVWCEGTGTQPSADLRSGYIMNTTISGLEKADVFLLIGTQPRVEAAMVNARIRKTVRANNAKVAYIGPATDFNYDHQHLGTGPETLTELAEGRHPFCSAISNAKNPVIIVGAGLFEREDKDAIFATVEAIAKKHNVIRPDWNGLNVLLLNAAQAAALDLGLVPESTNSIESAKFVYLMGADDVNLDKLPNDAFVVYQGHHGDRGVYRANIILPASAFSEKEGTYVNTEGCTQQTLPAVPTVGDARDDWKIIRALSEVAGLTLPYDSVGGIRTRIRTVAPNLLNVDEREPATFGPSVKPEVTGKMDTTPFKSAVENFYMTDSITRASKIMAQCSAMLLKK</sequence>
<protein>
    <submittedName>
        <fullName evidence="1">NADH dehydrogenase [ubiquinone] iron-sulfur protein 1, mitochondrial</fullName>
    </submittedName>
</protein>
<keyword evidence="2" id="KW-1185">Reference proteome</keyword>
<name>A0ACC1XSC6_MELAZ</name>
<proteinExistence type="predicted"/>
<organism evidence="1 2">
    <name type="scientific">Melia azedarach</name>
    <name type="common">Chinaberry tree</name>
    <dbReference type="NCBI Taxonomy" id="155640"/>
    <lineage>
        <taxon>Eukaryota</taxon>
        <taxon>Viridiplantae</taxon>
        <taxon>Streptophyta</taxon>
        <taxon>Embryophyta</taxon>
        <taxon>Tracheophyta</taxon>
        <taxon>Spermatophyta</taxon>
        <taxon>Magnoliopsida</taxon>
        <taxon>eudicotyledons</taxon>
        <taxon>Gunneridae</taxon>
        <taxon>Pentapetalae</taxon>
        <taxon>rosids</taxon>
        <taxon>malvids</taxon>
        <taxon>Sapindales</taxon>
        <taxon>Meliaceae</taxon>
        <taxon>Melia</taxon>
    </lineage>
</organism>
<dbReference type="EMBL" id="CM051401">
    <property type="protein sequence ID" value="KAJ4713629.1"/>
    <property type="molecule type" value="Genomic_DNA"/>
</dbReference>
<comment type="caution">
    <text evidence="1">The sequence shown here is derived from an EMBL/GenBank/DDBJ whole genome shotgun (WGS) entry which is preliminary data.</text>
</comment>
<evidence type="ECO:0000313" key="1">
    <source>
        <dbReference type="EMBL" id="KAJ4713629.1"/>
    </source>
</evidence>
<gene>
    <name evidence="1" type="ORF">OWV82_015691</name>
</gene>